<keyword evidence="3 4" id="KW-0378">Hydrolase</keyword>
<sequence length="190" mass="20880">MSTLKYICVFCGSSDGKDPLITRAAIELGRAMVSHNMHLVYGGAKIGVMGTIAQTVIDGGQDVIGIIPSFLKSKEVLHPNLTEIHTTKNMNDRKLQMLEKSDGFITLPGGFGTLEELFEIATGLQLGQHKKPIGLLNINGFYDELLASLQKMVRLGFVKQHNLDLMLVDTTVEGLLAKMHDFEAPDEVLW</sequence>
<evidence type="ECO:0000256" key="2">
    <source>
        <dbReference type="ARBA" id="ARBA00006763"/>
    </source>
</evidence>
<evidence type="ECO:0000313" key="5">
    <source>
        <dbReference type="Proteomes" id="UP000326509"/>
    </source>
</evidence>
<dbReference type="PANTHER" id="PTHR31223">
    <property type="entry name" value="LOG FAMILY PROTEIN YJL055W"/>
    <property type="match status" value="1"/>
</dbReference>
<dbReference type="Proteomes" id="UP000326509">
    <property type="component" value="Unassembled WGS sequence"/>
</dbReference>
<dbReference type="NCBIfam" id="TIGR00730">
    <property type="entry name" value="Rossman fold protein, TIGR00730 family"/>
    <property type="match status" value="1"/>
</dbReference>
<dbReference type="Gene3D" id="3.40.50.450">
    <property type="match status" value="1"/>
</dbReference>
<dbReference type="GO" id="GO:0009691">
    <property type="term" value="P:cytokinin biosynthetic process"/>
    <property type="evidence" value="ECO:0007669"/>
    <property type="project" value="UniProtKB-UniRule"/>
</dbReference>
<dbReference type="InterPro" id="IPR031100">
    <property type="entry name" value="LOG_fam"/>
</dbReference>
<dbReference type="EC" id="3.2.2.n1" evidence="3"/>
<keyword evidence="5" id="KW-1185">Reference proteome</keyword>
<dbReference type="PANTHER" id="PTHR31223:SF70">
    <property type="entry name" value="LOG FAMILY PROTEIN YJL055W"/>
    <property type="match status" value="1"/>
</dbReference>
<organism evidence="4 5">
    <name type="scientific">Patiriisocius marinus</name>
    <dbReference type="NCBI Taxonomy" id="1397112"/>
    <lineage>
        <taxon>Bacteria</taxon>
        <taxon>Pseudomonadati</taxon>
        <taxon>Bacteroidota</taxon>
        <taxon>Flavobacteriia</taxon>
        <taxon>Flavobacteriales</taxon>
        <taxon>Flavobacteriaceae</taxon>
        <taxon>Patiriisocius</taxon>
    </lineage>
</organism>
<comment type="similarity">
    <text evidence="2 3">Belongs to the LOG family.</text>
</comment>
<protein>
    <recommendedName>
        <fullName evidence="3">Cytokinin riboside 5'-monophosphate phosphoribohydrolase</fullName>
        <ecNumber evidence="3">3.2.2.n1</ecNumber>
    </recommendedName>
</protein>
<dbReference type="OrthoDB" id="9801098at2"/>
<dbReference type="RefSeq" id="WP_151675279.1">
    <property type="nucleotide sequence ID" value="NZ_BKCG01000011.1"/>
</dbReference>
<dbReference type="GO" id="GO:0008714">
    <property type="term" value="F:AMP nucleosidase activity"/>
    <property type="evidence" value="ECO:0007669"/>
    <property type="project" value="UniProtKB-EC"/>
</dbReference>
<comment type="caution">
    <text evidence="4">The sequence shown here is derived from an EMBL/GenBank/DDBJ whole genome shotgun (WGS) entry which is preliminary data.</text>
</comment>
<dbReference type="InterPro" id="IPR005269">
    <property type="entry name" value="LOG"/>
</dbReference>
<evidence type="ECO:0000313" key="4">
    <source>
        <dbReference type="EMBL" id="GER60852.1"/>
    </source>
</evidence>
<dbReference type="GO" id="GO:0005829">
    <property type="term" value="C:cytosol"/>
    <property type="evidence" value="ECO:0007669"/>
    <property type="project" value="TreeGrafter"/>
</dbReference>
<dbReference type="Pfam" id="PF03641">
    <property type="entry name" value="Lysine_decarbox"/>
    <property type="match status" value="1"/>
</dbReference>
<name>A0A5J4J1T4_9FLAO</name>
<comment type="catalytic activity">
    <reaction evidence="1">
        <text>AMP + H2O = D-ribose 5-phosphate + adenine</text>
        <dbReference type="Rhea" id="RHEA:20129"/>
        <dbReference type="ChEBI" id="CHEBI:15377"/>
        <dbReference type="ChEBI" id="CHEBI:16708"/>
        <dbReference type="ChEBI" id="CHEBI:78346"/>
        <dbReference type="ChEBI" id="CHEBI:456215"/>
        <dbReference type="EC" id="3.2.2.4"/>
    </reaction>
</comment>
<gene>
    <name evidence="4" type="ORF">ULMA_29600</name>
</gene>
<evidence type="ECO:0000256" key="3">
    <source>
        <dbReference type="RuleBase" id="RU363015"/>
    </source>
</evidence>
<keyword evidence="3" id="KW-0203">Cytokinin biosynthesis</keyword>
<dbReference type="SUPFAM" id="SSF102405">
    <property type="entry name" value="MCP/YpsA-like"/>
    <property type="match status" value="1"/>
</dbReference>
<reference evidence="4 5" key="1">
    <citation type="submission" date="2019-08" db="EMBL/GenBank/DDBJ databases">
        <title>Draft genome sequence of Ulvibacter marinus type strain NBRC 109484.</title>
        <authorList>
            <person name="Kawano K."/>
            <person name="Ushijima N."/>
            <person name="Kihara M."/>
            <person name="Itoh H."/>
        </authorList>
    </citation>
    <scope>NUCLEOTIDE SEQUENCE [LARGE SCALE GENOMIC DNA]</scope>
    <source>
        <strain evidence="4 5">NBRC 109484</strain>
    </source>
</reference>
<proteinExistence type="inferred from homology"/>
<evidence type="ECO:0000256" key="1">
    <source>
        <dbReference type="ARBA" id="ARBA00000274"/>
    </source>
</evidence>
<accession>A0A5J4J1T4</accession>
<dbReference type="AlphaFoldDB" id="A0A5J4J1T4"/>
<dbReference type="EMBL" id="BKCG01000011">
    <property type="protein sequence ID" value="GER60852.1"/>
    <property type="molecule type" value="Genomic_DNA"/>
</dbReference>